<keyword evidence="2" id="KW-1185">Reference proteome</keyword>
<proteinExistence type="predicted"/>
<dbReference type="RefSeq" id="WP_184192082.1">
    <property type="nucleotide sequence ID" value="NZ_JACHGW010000001.1"/>
</dbReference>
<evidence type="ECO:0000313" key="2">
    <source>
        <dbReference type="Proteomes" id="UP000520814"/>
    </source>
</evidence>
<organism evidence="1 2">
    <name type="scientific">Armatimonas rosea</name>
    <dbReference type="NCBI Taxonomy" id="685828"/>
    <lineage>
        <taxon>Bacteria</taxon>
        <taxon>Bacillati</taxon>
        <taxon>Armatimonadota</taxon>
        <taxon>Armatimonadia</taxon>
        <taxon>Armatimonadales</taxon>
        <taxon>Armatimonadaceae</taxon>
        <taxon>Armatimonas</taxon>
    </lineage>
</organism>
<dbReference type="AlphaFoldDB" id="A0A7W9W3J5"/>
<protein>
    <submittedName>
        <fullName evidence="1">Uncharacterized protein</fullName>
    </submittedName>
</protein>
<dbReference type="EMBL" id="JACHGW010000001">
    <property type="protein sequence ID" value="MBB6048469.1"/>
    <property type="molecule type" value="Genomic_DNA"/>
</dbReference>
<reference evidence="1 2" key="1">
    <citation type="submission" date="2020-08" db="EMBL/GenBank/DDBJ databases">
        <title>Genomic Encyclopedia of Type Strains, Phase IV (KMG-IV): sequencing the most valuable type-strain genomes for metagenomic binning, comparative biology and taxonomic classification.</title>
        <authorList>
            <person name="Goeker M."/>
        </authorList>
    </citation>
    <scope>NUCLEOTIDE SEQUENCE [LARGE SCALE GENOMIC DNA]</scope>
    <source>
        <strain evidence="1 2">DSM 23562</strain>
    </source>
</reference>
<name>A0A7W9W3J5_ARMRO</name>
<accession>A0A7W9W3J5</accession>
<evidence type="ECO:0000313" key="1">
    <source>
        <dbReference type="EMBL" id="MBB6048469.1"/>
    </source>
</evidence>
<sequence length="446" mass="50698">MTLPDRIAALLTAVENPATPPLSPEEITALLEELVEQAHWLARRPMDWFDESGPYDEEERESYFATDQLHQTKLLAHLILLKQRHAATFSPPDQARLETTAQSLCVRARFVCDAHQFYDPEPYLQALAVLRFLGNHDIQQDFEDAAHEWIFHEWGCGAHLSHRDELLTLLSLFLTLDTNPPRLASALFQRLIRLEENIACIYGYIDEEDATFRKELHTAEDTLFAIFARLGLAEHLPPFVAYTQDELLIPCFDGAVARMYRTPKGVLKTYSHHPLIPKKAVGLPPYMAVSCYSENVREGFSRWTPGLAGMWETWTLQRGGVALALRSGMDRSFDYWHRPDYRHPIVHCHVLCLSHPDKASCDPKGPTIQIRTPQLVLPGSSSLRVLLWAISMEGPIENEPTVAPARVIPSVPRRRGEEAWDIDWVLPGGLWKVRVDPLAKEPLCGR</sequence>
<dbReference type="Proteomes" id="UP000520814">
    <property type="component" value="Unassembled WGS sequence"/>
</dbReference>
<comment type="caution">
    <text evidence="1">The sequence shown here is derived from an EMBL/GenBank/DDBJ whole genome shotgun (WGS) entry which is preliminary data.</text>
</comment>
<gene>
    <name evidence="1" type="ORF">HNQ39_000231</name>
</gene>